<organism evidence="1 2">
    <name type="scientific">Variovorax rhizosphaerae</name>
    <dbReference type="NCBI Taxonomy" id="1836200"/>
    <lineage>
        <taxon>Bacteria</taxon>
        <taxon>Pseudomonadati</taxon>
        <taxon>Pseudomonadota</taxon>
        <taxon>Betaproteobacteria</taxon>
        <taxon>Burkholderiales</taxon>
        <taxon>Comamonadaceae</taxon>
        <taxon>Variovorax</taxon>
    </lineage>
</organism>
<sequence length="125" mass="13384">MNAKRKRVLVIGLEPSLVDFSAMPDMNADKVRAGLAADQATLNGLGYDAHLCLTDLGETAGQVVTEALSGEPFDCVAIGAGVRTLPAHFLLFERLINIVHAHAPTAKICFNTKPSDTAEAVRRWV</sequence>
<keyword evidence="2" id="KW-1185">Reference proteome</keyword>
<name>A0ABU8WNU6_9BURK</name>
<dbReference type="EMBL" id="JBBKZT010000009">
    <property type="protein sequence ID" value="MEJ8849193.1"/>
    <property type="molecule type" value="Genomic_DNA"/>
</dbReference>
<evidence type="ECO:0000313" key="2">
    <source>
        <dbReference type="Proteomes" id="UP001385892"/>
    </source>
</evidence>
<accession>A0ABU8WNU6</accession>
<reference evidence="1 2" key="1">
    <citation type="submission" date="2024-03" db="EMBL/GenBank/DDBJ databases">
        <title>Novel species of the genus Variovorax.</title>
        <authorList>
            <person name="Liu Q."/>
            <person name="Xin Y.-H."/>
        </authorList>
    </citation>
    <scope>NUCLEOTIDE SEQUENCE [LARGE SCALE GENOMIC DNA]</scope>
    <source>
        <strain evidence="1 2">KACC 18900</strain>
    </source>
</reference>
<protein>
    <submittedName>
        <fullName evidence="1">Uncharacterized protein</fullName>
    </submittedName>
</protein>
<dbReference type="RefSeq" id="WP_340344316.1">
    <property type="nucleotide sequence ID" value="NZ_JBBKZT010000009.1"/>
</dbReference>
<dbReference type="Proteomes" id="UP001385892">
    <property type="component" value="Unassembled WGS sequence"/>
</dbReference>
<proteinExistence type="predicted"/>
<comment type="caution">
    <text evidence="1">The sequence shown here is derived from an EMBL/GenBank/DDBJ whole genome shotgun (WGS) entry which is preliminary data.</text>
</comment>
<gene>
    <name evidence="1" type="ORF">WKW82_21225</name>
</gene>
<evidence type="ECO:0000313" key="1">
    <source>
        <dbReference type="EMBL" id="MEJ8849193.1"/>
    </source>
</evidence>